<dbReference type="PATRIC" id="fig|146537.3.peg.1916"/>
<keyword evidence="1" id="KW-0472">Membrane</keyword>
<protein>
    <submittedName>
        <fullName evidence="2">Uncharacterized protein</fullName>
    </submittedName>
</protein>
<dbReference type="RefSeq" id="WP_059416398.1">
    <property type="nucleotide sequence ID" value="NZ_DF968226.1"/>
</dbReference>
<keyword evidence="1" id="KW-1133">Transmembrane helix</keyword>
<evidence type="ECO:0000313" key="2">
    <source>
        <dbReference type="EMBL" id="GAP47077.1"/>
    </source>
</evidence>
<dbReference type="Proteomes" id="UP000053859">
    <property type="component" value="Unassembled WGS sequence"/>
</dbReference>
<dbReference type="AlphaFoldDB" id="A0A0K8PGR0"/>
<keyword evidence="1" id="KW-0812">Transmembrane</keyword>
<evidence type="ECO:0000256" key="1">
    <source>
        <dbReference type="SAM" id="Phobius"/>
    </source>
</evidence>
<sequence>MGKKPITRASVATIKPPLSDTPISTTTSGRFGMPHALVIIAVIVTAAFLAPGGMSVEDVLLLLAGAGGIGVAVVALVVSGGRGGGRLGRLVRAYLSAGK</sequence>
<dbReference type="EMBL" id="DF968226">
    <property type="protein sequence ID" value="GAP47077.1"/>
    <property type="molecule type" value="Genomic_DNA"/>
</dbReference>
<gene>
    <name evidence="2" type="ORF">SAZU_1814</name>
</gene>
<name>A0A0K8PGR0_STRAJ</name>
<evidence type="ECO:0000313" key="3">
    <source>
        <dbReference type="Proteomes" id="UP000053859"/>
    </source>
</evidence>
<feature type="transmembrane region" description="Helical" evidence="1">
    <location>
        <begin position="36"/>
        <end position="54"/>
    </location>
</feature>
<proteinExistence type="predicted"/>
<reference evidence="2" key="1">
    <citation type="journal article" date="2015" name="Genome Announc.">
        <title>Draft Genome Sequence of Thiostrepton-Producing Streptomyces azureus ATCC 14921.</title>
        <authorList>
            <person name="Sakihara K."/>
            <person name="Maeda J."/>
            <person name="Tashiro K."/>
            <person name="Fujino Y."/>
            <person name="Kuhara S."/>
            <person name="Ohshima T."/>
            <person name="Ogata S."/>
            <person name="Doi K."/>
        </authorList>
    </citation>
    <scope>NUCLEOTIDE SEQUENCE [LARGE SCALE GENOMIC DNA]</scope>
    <source>
        <strain evidence="2">ATCC14921</strain>
    </source>
</reference>
<feature type="transmembrane region" description="Helical" evidence="1">
    <location>
        <begin position="60"/>
        <end position="79"/>
    </location>
</feature>
<accession>A0A0K8PGR0</accession>
<organism evidence="2 3">
    <name type="scientific">Streptomyces azureus</name>
    <dbReference type="NCBI Taxonomy" id="146537"/>
    <lineage>
        <taxon>Bacteria</taxon>
        <taxon>Bacillati</taxon>
        <taxon>Actinomycetota</taxon>
        <taxon>Actinomycetes</taxon>
        <taxon>Kitasatosporales</taxon>
        <taxon>Streptomycetaceae</taxon>
        <taxon>Streptomyces</taxon>
    </lineage>
</organism>
<keyword evidence="3" id="KW-1185">Reference proteome</keyword>